<organism evidence="1 2">
    <name type="scientific">Celeribacter marinus</name>
    <dbReference type="NCBI Taxonomy" id="1397108"/>
    <lineage>
        <taxon>Bacteria</taxon>
        <taxon>Pseudomonadati</taxon>
        <taxon>Pseudomonadota</taxon>
        <taxon>Alphaproteobacteria</taxon>
        <taxon>Rhodobacterales</taxon>
        <taxon>Roseobacteraceae</taxon>
        <taxon>Celeribacter</taxon>
    </lineage>
</organism>
<dbReference type="KEGG" id="cmar:IMCC12053_2128"/>
<dbReference type="OrthoDB" id="5525128at2"/>
<sequence length="84" mass="8220">MTLVETFKSYARREAGAVTVDFVVLTATVMMLGVGVLTTVSRGSLDYAGALDEHIKAIEIGVGGSDTGGGSGGSAGAGVGGGQN</sequence>
<accession>A0A0P0AB56</accession>
<dbReference type="STRING" id="1397108.IMCC12053_2128"/>
<protein>
    <submittedName>
        <fullName evidence="1">Uncharacterized protein</fullName>
    </submittedName>
</protein>
<name>A0A0P0AB56_9RHOB</name>
<proteinExistence type="predicted"/>
<keyword evidence="2" id="KW-1185">Reference proteome</keyword>
<dbReference type="EMBL" id="CP012023">
    <property type="protein sequence ID" value="ALI56075.1"/>
    <property type="molecule type" value="Genomic_DNA"/>
</dbReference>
<gene>
    <name evidence="1" type="ORF">IMCC12053_2128</name>
</gene>
<dbReference type="RefSeq" id="WP_062218795.1">
    <property type="nucleotide sequence ID" value="NZ_CP012023.1"/>
</dbReference>
<evidence type="ECO:0000313" key="2">
    <source>
        <dbReference type="Proteomes" id="UP000064920"/>
    </source>
</evidence>
<dbReference type="Proteomes" id="UP000064920">
    <property type="component" value="Chromosome"/>
</dbReference>
<dbReference type="AlphaFoldDB" id="A0A0P0AB56"/>
<reference evidence="1 2" key="1">
    <citation type="submission" date="2015-05" db="EMBL/GenBank/DDBJ databases">
        <authorList>
            <person name="Wang D.B."/>
            <person name="Wang M."/>
        </authorList>
    </citation>
    <scope>NUCLEOTIDE SEQUENCE [LARGE SCALE GENOMIC DNA]</scope>
    <source>
        <strain evidence="1 2">IMCC 12053</strain>
    </source>
</reference>
<dbReference type="PATRIC" id="fig|1397108.4.peg.2182"/>
<evidence type="ECO:0000313" key="1">
    <source>
        <dbReference type="EMBL" id="ALI56075.1"/>
    </source>
</evidence>